<name>A0A8S9XZF6_APOLU</name>
<reference evidence="21" key="1">
    <citation type="journal article" date="2021" name="Mol. Ecol. Resour.">
        <title>Apolygus lucorum genome provides insights into omnivorousness and mesophyll feeding.</title>
        <authorList>
            <person name="Liu Y."/>
            <person name="Liu H."/>
            <person name="Wang H."/>
            <person name="Huang T."/>
            <person name="Liu B."/>
            <person name="Yang B."/>
            <person name="Yin L."/>
            <person name="Li B."/>
            <person name="Zhang Y."/>
            <person name="Zhang S."/>
            <person name="Jiang F."/>
            <person name="Zhang X."/>
            <person name="Ren Y."/>
            <person name="Wang B."/>
            <person name="Wang S."/>
            <person name="Lu Y."/>
            <person name="Wu K."/>
            <person name="Fan W."/>
            <person name="Wang G."/>
        </authorList>
    </citation>
    <scope>NUCLEOTIDE SEQUENCE</scope>
    <source>
        <strain evidence="21">12Hb</strain>
    </source>
</reference>
<keyword evidence="3 17" id="KW-0240">DNA-directed RNA polymerase</keyword>
<evidence type="ECO:0000313" key="22">
    <source>
        <dbReference type="Proteomes" id="UP000466442"/>
    </source>
</evidence>
<dbReference type="EC" id="2.7.7.6" evidence="17"/>
<evidence type="ECO:0000256" key="3">
    <source>
        <dbReference type="ARBA" id="ARBA00022478"/>
    </source>
</evidence>
<comment type="function">
    <text evidence="17">DNA-dependent RNA polymerase catalyzes the transcription of DNA into RNA using the four ribonucleoside triphosphates as substrates.</text>
</comment>
<keyword evidence="4" id="KW-1017">Isopeptide bond</keyword>
<comment type="similarity">
    <text evidence="2 17">Belongs to the RNA polymerase beta' chain family.</text>
</comment>
<organism evidence="21 22">
    <name type="scientific">Apolygus lucorum</name>
    <name type="common">Small green plant bug</name>
    <name type="synonym">Lygocoris lucorum</name>
    <dbReference type="NCBI Taxonomy" id="248454"/>
    <lineage>
        <taxon>Eukaryota</taxon>
        <taxon>Metazoa</taxon>
        <taxon>Ecdysozoa</taxon>
        <taxon>Arthropoda</taxon>
        <taxon>Hexapoda</taxon>
        <taxon>Insecta</taxon>
        <taxon>Pterygota</taxon>
        <taxon>Neoptera</taxon>
        <taxon>Paraneoptera</taxon>
        <taxon>Hemiptera</taxon>
        <taxon>Heteroptera</taxon>
        <taxon>Panheteroptera</taxon>
        <taxon>Cimicomorpha</taxon>
        <taxon>Miridae</taxon>
        <taxon>Mirini</taxon>
        <taxon>Apolygus</taxon>
    </lineage>
</organism>
<dbReference type="Gene3D" id="1.10.132.30">
    <property type="match status" value="1"/>
</dbReference>
<dbReference type="InterPro" id="IPR007075">
    <property type="entry name" value="RNA_pol_Rpb1_6"/>
</dbReference>
<dbReference type="InterPro" id="IPR038120">
    <property type="entry name" value="Rpb1_funnel_sf"/>
</dbReference>
<dbReference type="InterPro" id="IPR007081">
    <property type="entry name" value="RNA_pol_Rpb1_5"/>
</dbReference>
<dbReference type="GO" id="GO:0005665">
    <property type="term" value="C:RNA polymerase II, core complex"/>
    <property type="evidence" value="ECO:0007669"/>
    <property type="project" value="TreeGrafter"/>
</dbReference>
<dbReference type="FunFam" id="1.10.150.390:FF:000001">
    <property type="entry name" value="DNA-directed RNA polymerase subunit"/>
    <property type="match status" value="1"/>
</dbReference>
<dbReference type="InterPro" id="IPR038593">
    <property type="entry name" value="RNA_pol_Rpb1_7_sf"/>
</dbReference>
<dbReference type="InterPro" id="IPR045867">
    <property type="entry name" value="DNA-dir_RpoC_beta_prime"/>
</dbReference>
<dbReference type="Gene3D" id="3.30.1360.140">
    <property type="match status" value="1"/>
</dbReference>
<dbReference type="Pfam" id="PF05000">
    <property type="entry name" value="RNA_pol_Rpb1_4"/>
    <property type="match status" value="1"/>
</dbReference>
<keyword evidence="9" id="KW-0677">Repeat</keyword>
<evidence type="ECO:0000256" key="5">
    <source>
        <dbReference type="ARBA" id="ARBA00022553"/>
    </source>
</evidence>
<keyword evidence="6 17" id="KW-0808">Transferase</keyword>
<dbReference type="Pfam" id="PF04997">
    <property type="entry name" value="RNA_pol_Rpb1_1"/>
    <property type="match status" value="1"/>
</dbReference>
<evidence type="ECO:0000256" key="10">
    <source>
        <dbReference type="ARBA" id="ARBA00022833"/>
    </source>
</evidence>
<dbReference type="Gene3D" id="2.40.40.20">
    <property type="match status" value="1"/>
</dbReference>
<keyword evidence="19" id="KW-0472">Membrane</keyword>
<dbReference type="CDD" id="cd02584">
    <property type="entry name" value="RNAP_II_Rpb1_C"/>
    <property type="match status" value="1"/>
</dbReference>
<feature type="compositionally biased region" description="Polar residues" evidence="18">
    <location>
        <begin position="1516"/>
        <end position="1525"/>
    </location>
</feature>
<dbReference type="Pfam" id="PF04990">
    <property type="entry name" value="RNA_pol_Rpb1_7"/>
    <property type="match status" value="1"/>
</dbReference>
<dbReference type="FunFam" id="2.40.40.20:FF:000019">
    <property type="entry name" value="DNA-directed RNA polymerase II subunit RPB1"/>
    <property type="match status" value="1"/>
</dbReference>
<feature type="transmembrane region" description="Helical" evidence="19">
    <location>
        <begin position="1586"/>
        <end position="1612"/>
    </location>
</feature>
<evidence type="ECO:0000313" key="21">
    <source>
        <dbReference type="EMBL" id="KAF6213974.1"/>
    </source>
</evidence>
<keyword evidence="14 17" id="KW-0804">Transcription</keyword>
<evidence type="ECO:0000256" key="11">
    <source>
        <dbReference type="ARBA" id="ARBA00022842"/>
    </source>
</evidence>
<dbReference type="Proteomes" id="UP000466442">
    <property type="component" value="Unassembled WGS sequence"/>
</dbReference>
<dbReference type="Gene3D" id="4.10.860.120">
    <property type="entry name" value="RNA polymerase II, clamp domain"/>
    <property type="match status" value="2"/>
</dbReference>
<feature type="domain" description="RNA polymerase N-terminal" evidence="20">
    <location>
        <begin position="238"/>
        <end position="541"/>
    </location>
</feature>
<dbReference type="InterPro" id="IPR007073">
    <property type="entry name" value="RNA_pol_Rpb1_7"/>
</dbReference>
<dbReference type="Gene3D" id="3.30.1490.180">
    <property type="entry name" value="RNA polymerase ii"/>
    <property type="match status" value="1"/>
</dbReference>
<comment type="caution">
    <text evidence="21">The sequence shown here is derived from an EMBL/GenBank/DDBJ whole genome shotgun (WGS) entry which is preliminary data.</text>
</comment>
<dbReference type="NCBIfam" id="NF006336">
    <property type="entry name" value="PRK08566.1"/>
    <property type="match status" value="1"/>
</dbReference>
<keyword evidence="19" id="KW-0812">Transmembrane</keyword>
<dbReference type="FunFam" id="3.30.1360.140:FF:000001">
    <property type="entry name" value="DNA-directed RNA polymerase subunit"/>
    <property type="match status" value="1"/>
</dbReference>
<dbReference type="InterPro" id="IPR044893">
    <property type="entry name" value="RNA_pol_Rpb1_clamp_domain"/>
</dbReference>
<dbReference type="PANTHER" id="PTHR19376:SF37">
    <property type="entry name" value="DNA-DIRECTED RNA POLYMERASE II SUBUNIT RPB1"/>
    <property type="match status" value="1"/>
</dbReference>
<dbReference type="GO" id="GO:0003899">
    <property type="term" value="F:DNA-directed RNA polymerase activity"/>
    <property type="evidence" value="ECO:0007669"/>
    <property type="project" value="UniProtKB-EC"/>
</dbReference>
<dbReference type="FunFam" id="1.10.274.100:FF:000001">
    <property type="entry name" value="DNA-directed RNA polymerase subunit"/>
    <property type="match status" value="1"/>
</dbReference>
<evidence type="ECO:0000256" key="15">
    <source>
        <dbReference type="ARBA" id="ARBA00023242"/>
    </source>
</evidence>
<evidence type="ECO:0000256" key="7">
    <source>
        <dbReference type="ARBA" id="ARBA00022695"/>
    </source>
</evidence>
<dbReference type="Gene3D" id="1.10.150.390">
    <property type="match status" value="1"/>
</dbReference>
<dbReference type="Gene3D" id="6.20.50.80">
    <property type="match status" value="1"/>
</dbReference>
<evidence type="ECO:0000256" key="19">
    <source>
        <dbReference type="SAM" id="Phobius"/>
    </source>
</evidence>
<feature type="region of interest" description="Disordered" evidence="18">
    <location>
        <begin position="161"/>
        <end position="180"/>
    </location>
</feature>
<evidence type="ECO:0000256" key="2">
    <source>
        <dbReference type="ARBA" id="ARBA00006460"/>
    </source>
</evidence>
<keyword evidence="13" id="KW-0238">DNA-binding</keyword>
<comment type="subcellular location">
    <subcellularLocation>
        <location evidence="1">Nucleus</location>
    </subcellularLocation>
</comment>
<feature type="transmembrane region" description="Helical" evidence="19">
    <location>
        <begin position="1696"/>
        <end position="1715"/>
    </location>
</feature>
<evidence type="ECO:0000256" key="14">
    <source>
        <dbReference type="ARBA" id="ARBA00023163"/>
    </source>
</evidence>
<evidence type="ECO:0000256" key="1">
    <source>
        <dbReference type="ARBA" id="ARBA00004123"/>
    </source>
</evidence>
<proteinExistence type="inferred from homology"/>
<feature type="region of interest" description="Disordered" evidence="18">
    <location>
        <begin position="1504"/>
        <end position="1530"/>
    </location>
</feature>
<evidence type="ECO:0000256" key="8">
    <source>
        <dbReference type="ARBA" id="ARBA00022723"/>
    </source>
</evidence>
<dbReference type="Pfam" id="PF00623">
    <property type="entry name" value="RNA_pol_Rpb1_2"/>
    <property type="match status" value="1"/>
</dbReference>
<dbReference type="FunFam" id="3.30.1490.180:FF:000001">
    <property type="entry name" value="DNA-directed RNA polymerase subunit"/>
    <property type="match status" value="1"/>
</dbReference>
<dbReference type="OrthoDB" id="270392at2759"/>
<keyword evidence="11" id="KW-0460">Magnesium</keyword>
<keyword evidence="15" id="KW-0539">Nucleus</keyword>
<dbReference type="SUPFAM" id="SSF64484">
    <property type="entry name" value="beta and beta-prime subunits of DNA dependent RNA-polymerase"/>
    <property type="match status" value="1"/>
</dbReference>
<keyword evidence="22" id="KW-1185">Reference proteome</keyword>
<dbReference type="Gene3D" id="1.10.274.100">
    <property type="entry name" value="RNA polymerase Rpb1, domain 3"/>
    <property type="match status" value="1"/>
</dbReference>
<dbReference type="Pfam" id="PF04983">
    <property type="entry name" value="RNA_pol_Rpb1_3"/>
    <property type="match status" value="1"/>
</dbReference>
<evidence type="ECO:0000256" key="6">
    <source>
        <dbReference type="ARBA" id="ARBA00022679"/>
    </source>
</evidence>
<dbReference type="Pfam" id="PF04992">
    <property type="entry name" value="RNA_pol_Rpb1_6"/>
    <property type="match status" value="1"/>
</dbReference>
<keyword evidence="7 17" id="KW-0548">Nucleotidyltransferase</keyword>
<dbReference type="InterPro" id="IPR007066">
    <property type="entry name" value="RNA_pol_Rpb1_3"/>
</dbReference>
<evidence type="ECO:0000256" key="4">
    <source>
        <dbReference type="ARBA" id="ARBA00022499"/>
    </source>
</evidence>
<feature type="transmembrane region" description="Helical" evidence="19">
    <location>
        <begin position="1624"/>
        <end position="1646"/>
    </location>
</feature>
<evidence type="ECO:0000259" key="20">
    <source>
        <dbReference type="SMART" id="SM00663"/>
    </source>
</evidence>
<dbReference type="GO" id="GO:0006351">
    <property type="term" value="P:DNA-templated transcription"/>
    <property type="evidence" value="ECO:0007669"/>
    <property type="project" value="InterPro"/>
</dbReference>
<sequence>MATGDSKAPLRQVKRVQFGILSPDEIRRLSVTEGGIRFPETMEGGRPKLGGLMDPRQGVIDRLARCQTCAGNMSECPGHFGHIDLAKPVFHVGFVTKTIKILRCVCFYCSKLLVSPGHPKIKEIVMKTKGQPRKRLTFVYDLCKGKNICEGGDEMDIAKEQMDGQQQNRKPGHGGCGRYQPNLRRTGLDVTAEWKHINEDAQEKKINLTAERVWEILKHITDEECFILGMDPKFARPDWMIVTVLPVPPLCVRPAVVMYGSARNQDDLTHKLSDIIKCNNELMRNEQSGAATHVIAENIKMLQFHVATLVDNDMPGLPRAMQKSGKPLKAIKARLKGKEGRIRGNLMGKRVDFSARTVITPDPNLRIDQVGVPRSIAQNMTFPEIVTPFNIDKMLALVRRGNATYPGAKYIVRDNGERIDLRFHPKPSDLHLQWGYKVERHIHDGDLVIFNRQPTLHKMSMMGHRVKVLPWSTFRMNLSCTSPYNADFDGDEMNLHVPQSMETRAEVENLHVTPRQIITPQANKPVMGIVQDTLTAVRKMTKRDVFLEKEQMMNILMHLPVWDGKMPIPAILKPKPLWTGKQIFSLIIPGNVNMIRTHSTHPDDEDSGPYRWISPGDTKVMVEHGELIMGILCKKTLGTSAGSLLHICFLELGHEECGLFYGNIQTVVNTWLLLEGHSIGIGDTIADPQTYMEIQKAIKKAKQDVIEVIQKAHNMELEPTPGNTLRQTFENQVNRILNDARDKTGGSAKKSLTEYNNLKAMVVSGSKGSNINISQVIACVGQQNVEGKRIPFGFRKRTLPHFIKDDYGPESRGFVENSYLAGLTPSEFFFHAMGGREGLIDTAVKTAETGYIQRRLIKAMESVMVHYDGTVRNSVGQLIQLRYGEDGLCGEAVEFQKIETVDLSNKKFESQFKFDASNERHLRKIFSEDVLRELLGSGEVISALEQEWEQLTRDREALRQIFPSGESKVVLPCNLKRMIWNVQKIFHINQRAPTDLSPLKVIQGVRDLLQKCIIVAGNDHLSKQANENATLLFQCLVRSTLCTKSVSEKFRLSHEAFEWLIGEIENRFKQAQAQPGEMVGALAAQSLGEPATQMTLNTFHFAGVSSKNVTLGVPRLKEIINISKKPKAPSLTVFLTGAAARDAEKAKNVLCRLEHTTLRKVTANTAIYYDPDPQNTVIPEDQEFVNVYYEMPDFDPTRISPWLLRIELDRKRMTDKKLTMEQISEKINAGFGDDLNCIFNDDNAEKLVLRIRIMNSDDGKATTDEDEAVDKMEDDMFLRCIEANMLSDMTLQGIEAIAKVYMHLPQTDAKKRIIVTETGEFKAIADWLLETDGTSLMKVLSERDVDPVRTFSNDICEIFAVLGIEAVRKSVEKEMNAVLQFYGLYVNYRHLALLCDVMTAKGHLMAITRHGINRQDTGALMRCSFEETVDVLMDAASHAEVDPMRGVSENIIMGQLPRMGTGCFDLLLDAEKCKEGIEIPMAGGGMGVGSGMFFASAATPISTPPGTPWTSGSTPAFSGQQSSWSPAGDATNWGPSFSPSGASDRRHVAVVLAKVALLRTFVAKLADVQPSVSSVLTDFASLRPDFAFIFADVAFVFADISVVFADVAFVFADVSIIFADVPVVFSYVAVLFANFSFIFTNLAFIFTNFSFIFANFTILLPNFSFIFTNFSFIFSNFTFIFTVFPQHTSISDVFPYLAFLFTVLPPILSHFAVVLTEFAKVLTVLPFIFSDVPFLHILPPLWHDVPQVLTDVSNLLPDVAYLFPVFPIIFAFVPHEVLTLLPAPVLSNLPFVLSPFASVLSNILQVLTDVSHLHPLRVLTRLTSVSSLLPDLPVVLPNLPQLLSNHLRLRPQRPSKLMYIISSRPSGLNKEFTLLKGLLEEAYVKKPLQRNLSCTNLLHGAVGVEPHVEDIGATTHAS</sequence>
<dbReference type="GO" id="GO:0003677">
    <property type="term" value="F:DNA binding"/>
    <property type="evidence" value="ECO:0007669"/>
    <property type="project" value="UniProtKB-KW"/>
</dbReference>
<dbReference type="InterPro" id="IPR007080">
    <property type="entry name" value="RNA_pol_Rpb1_1"/>
</dbReference>
<dbReference type="InterPro" id="IPR042102">
    <property type="entry name" value="RNA_pol_Rpb1_3_sf"/>
</dbReference>
<evidence type="ECO:0000256" key="18">
    <source>
        <dbReference type="SAM" id="MobiDB-lite"/>
    </source>
</evidence>
<dbReference type="InterPro" id="IPR000722">
    <property type="entry name" value="RNA_pol_asu"/>
</dbReference>
<dbReference type="FunFam" id="4.10.860.120:FF:000005">
    <property type="entry name" value="DNA-directed RNA polymerase subunit"/>
    <property type="match status" value="1"/>
</dbReference>
<keyword evidence="8" id="KW-0479">Metal-binding</keyword>
<feature type="transmembrane region" description="Helical" evidence="19">
    <location>
        <begin position="1658"/>
        <end position="1684"/>
    </location>
</feature>
<protein>
    <recommendedName>
        <fullName evidence="17">DNA-directed RNA polymerase subunit</fullName>
        <ecNumber evidence="17">2.7.7.6</ecNumber>
    </recommendedName>
</protein>
<keyword evidence="12" id="KW-0832">Ubl conjugation</keyword>
<comment type="catalytic activity">
    <reaction evidence="16 17">
        <text>RNA(n) + a ribonucleoside 5'-triphosphate = RNA(n+1) + diphosphate</text>
        <dbReference type="Rhea" id="RHEA:21248"/>
        <dbReference type="Rhea" id="RHEA-COMP:14527"/>
        <dbReference type="Rhea" id="RHEA-COMP:17342"/>
        <dbReference type="ChEBI" id="CHEBI:33019"/>
        <dbReference type="ChEBI" id="CHEBI:61557"/>
        <dbReference type="ChEBI" id="CHEBI:140395"/>
        <dbReference type="EC" id="2.7.7.6"/>
    </reaction>
</comment>
<evidence type="ECO:0000256" key="9">
    <source>
        <dbReference type="ARBA" id="ARBA00022737"/>
    </source>
</evidence>
<evidence type="ECO:0000256" key="16">
    <source>
        <dbReference type="ARBA" id="ARBA00048552"/>
    </source>
</evidence>
<dbReference type="PANTHER" id="PTHR19376">
    <property type="entry name" value="DNA-DIRECTED RNA POLYMERASE"/>
    <property type="match status" value="1"/>
</dbReference>
<dbReference type="EMBL" id="WIXP02000003">
    <property type="protein sequence ID" value="KAF6213974.1"/>
    <property type="molecule type" value="Genomic_DNA"/>
</dbReference>
<keyword evidence="19" id="KW-1133">Transmembrane helix</keyword>
<gene>
    <name evidence="21" type="ORF">GE061_011703</name>
</gene>
<dbReference type="Gene3D" id="6.10.250.2940">
    <property type="match status" value="1"/>
</dbReference>
<dbReference type="InterPro" id="IPR007083">
    <property type="entry name" value="RNA_pol_Rpb1_4"/>
</dbReference>
<dbReference type="FunFam" id="1.10.132.30:FF:000001">
    <property type="entry name" value="DNA-directed RNA polymerase subunit"/>
    <property type="match status" value="1"/>
</dbReference>
<keyword evidence="5" id="KW-0597">Phosphoprotein</keyword>
<evidence type="ECO:0000256" key="12">
    <source>
        <dbReference type="ARBA" id="ARBA00022843"/>
    </source>
</evidence>
<dbReference type="InterPro" id="IPR006592">
    <property type="entry name" value="RNA_pol_N"/>
</dbReference>
<dbReference type="CDD" id="cd02733">
    <property type="entry name" value="RNAP_II_RPB1_N"/>
    <property type="match status" value="1"/>
</dbReference>
<dbReference type="GO" id="GO:0046872">
    <property type="term" value="F:metal ion binding"/>
    <property type="evidence" value="ECO:0007669"/>
    <property type="project" value="UniProtKB-KW"/>
</dbReference>
<accession>A0A8S9XZF6</accession>
<evidence type="ECO:0000256" key="13">
    <source>
        <dbReference type="ARBA" id="ARBA00023125"/>
    </source>
</evidence>
<dbReference type="Pfam" id="PF04998">
    <property type="entry name" value="RNA_pol_Rpb1_5"/>
    <property type="match status" value="1"/>
</dbReference>
<dbReference type="SMART" id="SM00663">
    <property type="entry name" value="RPOLA_N"/>
    <property type="match status" value="1"/>
</dbReference>
<evidence type="ECO:0000256" key="17">
    <source>
        <dbReference type="RuleBase" id="RU004279"/>
    </source>
</evidence>
<keyword evidence="10" id="KW-0862">Zinc</keyword>